<name>A0AAJ0CRW6_9HYPO</name>
<reference evidence="7" key="1">
    <citation type="submission" date="2023-06" db="EMBL/GenBank/DDBJ databases">
        <title>Conoideocrella luteorostrata (Hypocreales: Clavicipitaceae), a potential biocontrol fungus for elongate hemlock scale in United States Christmas tree production areas.</title>
        <authorList>
            <person name="Barrett H."/>
            <person name="Lovett B."/>
            <person name="Macias A.M."/>
            <person name="Stajich J.E."/>
            <person name="Kasson M.T."/>
        </authorList>
    </citation>
    <scope>NUCLEOTIDE SEQUENCE</scope>
    <source>
        <strain evidence="7">ARSEF 14590</strain>
    </source>
</reference>
<keyword evidence="1" id="KW-0800">Toxin</keyword>
<dbReference type="GO" id="GO:0090729">
    <property type="term" value="F:toxin activity"/>
    <property type="evidence" value="ECO:0007669"/>
    <property type="project" value="UniProtKB-KW"/>
</dbReference>
<evidence type="ECO:0000256" key="2">
    <source>
        <dbReference type="ARBA" id="ARBA00022729"/>
    </source>
</evidence>
<dbReference type="PRINTS" id="PR00771">
    <property type="entry name" value="ENTEROTOXINA"/>
</dbReference>
<keyword evidence="2 6" id="KW-0732">Signal</keyword>
<feature type="compositionally biased region" description="Polar residues" evidence="5">
    <location>
        <begin position="275"/>
        <end position="296"/>
    </location>
</feature>
<dbReference type="EMBL" id="JASWJB010000059">
    <property type="protein sequence ID" value="KAK2603659.1"/>
    <property type="molecule type" value="Genomic_DNA"/>
</dbReference>
<keyword evidence="8" id="KW-1185">Reference proteome</keyword>
<organism evidence="7 8">
    <name type="scientific">Conoideocrella luteorostrata</name>
    <dbReference type="NCBI Taxonomy" id="1105319"/>
    <lineage>
        <taxon>Eukaryota</taxon>
        <taxon>Fungi</taxon>
        <taxon>Dikarya</taxon>
        <taxon>Ascomycota</taxon>
        <taxon>Pezizomycotina</taxon>
        <taxon>Sordariomycetes</taxon>
        <taxon>Hypocreomycetidae</taxon>
        <taxon>Hypocreales</taxon>
        <taxon>Clavicipitaceae</taxon>
        <taxon>Conoideocrella</taxon>
    </lineage>
</organism>
<dbReference type="Proteomes" id="UP001251528">
    <property type="component" value="Unassembled WGS sequence"/>
</dbReference>
<keyword evidence="4" id="KW-1015">Disulfide bond</keyword>
<evidence type="ECO:0000256" key="3">
    <source>
        <dbReference type="ARBA" id="ARBA00023026"/>
    </source>
</evidence>
<dbReference type="SUPFAM" id="SSF56399">
    <property type="entry name" value="ADP-ribosylation"/>
    <property type="match status" value="1"/>
</dbReference>
<proteinExistence type="predicted"/>
<dbReference type="Pfam" id="PF01375">
    <property type="entry name" value="Enterotoxin_a"/>
    <property type="match status" value="1"/>
</dbReference>
<evidence type="ECO:0000256" key="1">
    <source>
        <dbReference type="ARBA" id="ARBA00022656"/>
    </source>
</evidence>
<evidence type="ECO:0000313" key="7">
    <source>
        <dbReference type="EMBL" id="KAK2603659.1"/>
    </source>
</evidence>
<protein>
    <recommendedName>
        <fullName evidence="9">Heat-labile enterotoxin IIA, A chain</fullName>
    </recommendedName>
</protein>
<evidence type="ECO:0000256" key="4">
    <source>
        <dbReference type="ARBA" id="ARBA00023157"/>
    </source>
</evidence>
<evidence type="ECO:0000256" key="6">
    <source>
        <dbReference type="SAM" id="SignalP"/>
    </source>
</evidence>
<comment type="caution">
    <text evidence="7">The sequence shown here is derived from an EMBL/GenBank/DDBJ whole genome shotgun (WGS) entry which is preliminary data.</text>
</comment>
<keyword evidence="3" id="KW-0843">Virulence</keyword>
<accession>A0AAJ0CRW6</accession>
<feature type="signal peptide" evidence="6">
    <location>
        <begin position="1"/>
        <end position="23"/>
    </location>
</feature>
<dbReference type="AlphaFoldDB" id="A0AAJ0CRW6"/>
<gene>
    <name evidence="7" type="ORF">QQS21_004132</name>
</gene>
<feature type="region of interest" description="Disordered" evidence="5">
    <location>
        <begin position="275"/>
        <end position="306"/>
    </location>
</feature>
<evidence type="ECO:0000256" key="5">
    <source>
        <dbReference type="SAM" id="MobiDB-lite"/>
    </source>
</evidence>
<dbReference type="InterPro" id="IPR001144">
    <property type="entry name" value="Enterotoxin_A"/>
</dbReference>
<sequence>MKPRHCKLLVLFVWRGIATRTAANVGSDGALIDNPNLKTIPDDADQANFDSAAGSILKRALPTDPSTVYRVSILPPATVKESAGFPPRQVDLSDAQFSIYEHAHASLTAGKSPYVSTSLRPQGAEIFASPGRTSYLYEIHATPNFIDTFTTLGGNKMTSDGKPYLLHKAEREFLAAGGIKWDQIVSWTALPNGRDTNRKDRKLELNKDYNKEYDKFKAGGPQYELAGFPDTHEAWKNEPWSQYKGADIKENGLKFVDKNGKAVALNRNTPIQFVNKHNTGQSTHSKPPSTGMSGKQPKGKTSSRFRVGSKAASAIGFQILAPYLHELLDKLKAWDHPVGHAVKWFDDSMRDIQEAIGGKTVPETGTNELHLKLLCFFKGLGDEPRHPDEIDRACQRQKKNGQGQTEQQIEEKRVEGLNWILGVCEKAETESTADNDRLDSVLKRCQDLRDKSSELENKNCTLKAGSQGEFYLTLHDMTTDVAYW</sequence>
<feature type="chain" id="PRO_5042607640" description="Heat-labile enterotoxin IIA, A chain" evidence="6">
    <location>
        <begin position="24"/>
        <end position="484"/>
    </location>
</feature>
<evidence type="ECO:0000313" key="8">
    <source>
        <dbReference type="Proteomes" id="UP001251528"/>
    </source>
</evidence>
<dbReference type="Gene3D" id="3.90.210.10">
    <property type="entry name" value="Heat-Labile Enterotoxin, subunit A"/>
    <property type="match status" value="1"/>
</dbReference>
<evidence type="ECO:0008006" key="9">
    <source>
        <dbReference type="Google" id="ProtNLM"/>
    </source>
</evidence>